<evidence type="ECO:0000313" key="3">
    <source>
        <dbReference type="Proteomes" id="UP001189429"/>
    </source>
</evidence>
<name>A0ABN9VIY6_9DINO</name>
<feature type="compositionally biased region" description="Low complexity" evidence="1">
    <location>
        <begin position="19"/>
        <end position="30"/>
    </location>
</feature>
<dbReference type="Proteomes" id="UP001189429">
    <property type="component" value="Unassembled WGS sequence"/>
</dbReference>
<sequence>MHKTSRERERERERESESESSAARGQGSRAARPEGALPARGPSMVVPSLRTPGSDLAAGACQRWAPCWDSAGAPACAEPPRPILNPSSGGVAQTPGGEGGGGGRGGGGEKAKEGWGWRAAYQASYEASCRAAHRFSISTAHSSLRARLSSRSG</sequence>
<proteinExistence type="predicted"/>
<comment type="caution">
    <text evidence="2">The sequence shown here is derived from an EMBL/GenBank/DDBJ whole genome shotgun (WGS) entry which is preliminary data.</text>
</comment>
<evidence type="ECO:0000256" key="1">
    <source>
        <dbReference type="SAM" id="MobiDB-lite"/>
    </source>
</evidence>
<organism evidence="2 3">
    <name type="scientific">Prorocentrum cordatum</name>
    <dbReference type="NCBI Taxonomy" id="2364126"/>
    <lineage>
        <taxon>Eukaryota</taxon>
        <taxon>Sar</taxon>
        <taxon>Alveolata</taxon>
        <taxon>Dinophyceae</taxon>
        <taxon>Prorocentrales</taxon>
        <taxon>Prorocentraceae</taxon>
        <taxon>Prorocentrum</taxon>
    </lineage>
</organism>
<evidence type="ECO:0000313" key="2">
    <source>
        <dbReference type="EMBL" id="CAK0873148.1"/>
    </source>
</evidence>
<protein>
    <submittedName>
        <fullName evidence="2">Uncharacterized protein</fullName>
    </submittedName>
</protein>
<keyword evidence="3" id="KW-1185">Reference proteome</keyword>
<feature type="compositionally biased region" description="Gly residues" evidence="1">
    <location>
        <begin position="96"/>
        <end position="106"/>
    </location>
</feature>
<feature type="region of interest" description="Disordered" evidence="1">
    <location>
        <begin position="1"/>
        <end position="52"/>
    </location>
</feature>
<gene>
    <name evidence="2" type="ORF">PCOR1329_LOCUS58436</name>
</gene>
<accession>A0ABN9VIY6</accession>
<feature type="compositionally biased region" description="Basic and acidic residues" evidence="1">
    <location>
        <begin position="1"/>
        <end position="17"/>
    </location>
</feature>
<dbReference type="EMBL" id="CAUYUJ010017247">
    <property type="protein sequence ID" value="CAK0873148.1"/>
    <property type="molecule type" value="Genomic_DNA"/>
</dbReference>
<reference evidence="2" key="1">
    <citation type="submission" date="2023-10" db="EMBL/GenBank/DDBJ databases">
        <authorList>
            <person name="Chen Y."/>
            <person name="Shah S."/>
            <person name="Dougan E. K."/>
            <person name="Thang M."/>
            <person name="Chan C."/>
        </authorList>
    </citation>
    <scope>NUCLEOTIDE SEQUENCE [LARGE SCALE GENOMIC DNA]</scope>
</reference>
<feature type="region of interest" description="Disordered" evidence="1">
    <location>
        <begin position="75"/>
        <end position="112"/>
    </location>
</feature>